<proteinExistence type="predicted"/>
<evidence type="ECO:0000313" key="1">
    <source>
        <dbReference type="EMBL" id="ANS55675.1"/>
    </source>
</evidence>
<accession>A0A1B1LRK0</accession>
<organism evidence="1">
    <name type="scientific">Vibrio parahaemolyticus</name>
    <dbReference type="NCBI Taxonomy" id="670"/>
    <lineage>
        <taxon>Bacteria</taxon>
        <taxon>Pseudomonadati</taxon>
        <taxon>Pseudomonadota</taxon>
        <taxon>Gammaproteobacteria</taxon>
        <taxon>Vibrionales</taxon>
        <taxon>Vibrionaceae</taxon>
        <taxon>Vibrio</taxon>
    </lineage>
</organism>
<protein>
    <submittedName>
        <fullName evidence="1">Uncharacterized protein</fullName>
    </submittedName>
</protein>
<name>A0A1B1LRK0_VIBPH</name>
<dbReference type="RefSeq" id="WP_172687326.1">
    <property type="nucleotide sequence ID" value="NZ_JAESOU010000012.1"/>
</dbReference>
<keyword evidence="1" id="KW-0614">Plasmid</keyword>
<dbReference type="AlphaFoldDB" id="A0A1B1LRK0"/>
<reference evidence="1" key="1">
    <citation type="journal article" date="2016" name="Antimicrob. Agents Chemother.">
        <title>Genetic Characterization of a blaVEB-2-carrying plasmid in Vibrio parahaemolyticus.</title>
        <authorList>
            <person name="Li R."/>
            <person name="Ye L."/>
            <person name="Zheng Z."/>
            <person name="Chan E.W."/>
            <person name="Chen S."/>
        </authorList>
    </citation>
    <scope>NUCLEOTIDE SEQUENCE</scope>
    <source>
        <strain evidence="1">VPS92</strain>
        <plasmid evidence="1">pVPS92-VEB</plasmid>
    </source>
</reference>
<geneLocation type="plasmid" evidence="1">
    <name>pVPS92-VEB</name>
</geneLocation>
<dbReference type="EMBL" id="KU356480">
    <property type="protein sequence ID" value="ANS55675.1"/>
    <property type="molecule type" value="Genomic_DNA"/>
</dbReference>
<sequence>MATTSRVRELEFLFSDDKQGALAQTPFGQYEIFMGQSGSWCVEFQLGNACRILSRKLGVTCEQAITICQDDFKLRVHACLTEYEK</sequence>